<organism evidence="6 7">
    <name type="scientific">Nadsonia fulvescens var. elongata DSM 6958</name>
    <dbReference type="NCBI Taxonomy" id="857566"/>
    <lineage>
        <taxon>Eukaryota</taxon>
        <taxon>Fungi</taxon>
        <taxon>Dikarya</taxon>
        <taxon>Ascomycota</taxon>
        <taxon>Saccharomycotina</taxon>
        <taxon>Dipodascomycetes</taxon>
        <taxon>Dipodascales</taxon>
        <taxon>Dipodascales incertae sedis</taxon>
        <taxon>Nadsonia</taxon>
    </lineage>
</organism>
<evidence type="ECO:0000313" key="7">
    <source>
        <dbReference type="Proteomes" id="UP000095009"/>
    </source>
</evidence>
<comment type="similarity">
    <text evidence="1">Belongs to the FAD-dependent oxidoreductase family.</text>
</comment>
<feature type="domain" description="FAD/NAD(P)-binding" evidence="5">
    <location>
        <begin position="10"/>
        <end position="311"/>
    </location>
</feature>
<keyword evidence="4" id="KW-0560">Oxidoreductase</keyword>
<evidence type="ECO:0000256" key="3">
    <source>
        <dbReference type="ARBA" id="ARBA00022827"/>
    </source>
</evidence>
<evidence type="ECO:0000256" key="2">
    <source>
        <dbReference type="ARBA" id="ARBA00022630"/>
    </source>
</evidence>
<dbReference type="STRING" id="857566.A0A1E3PMA0"/>
<dbReference type="PRINTS" id="PR00368">
    <property type="entry name" value="FADPNR"/>
</dbReference>
<evidence type="ECO:0000256" key="1">
    <source>
        <dbReference type="ARBA" id="ARBA00006442"/>
    </source>
</evidence>
<dbReference type="GO" id="GO:0050660">
    <property type="term" value="F:flavin adenine dinucleotide binding"/>
    <property type="evidence" value="ECO:0007669"/>
    <property type="project" value="TreeGrafter"/>
</dbReference>
<evidence type="ECO:0000256" key="4">
    <source>
        <dbReference type="ARBA" id="ARBA00023002"/>
    </source>
</evidence>
<dbReference type="PRINTS" id="PR00469">
    <property type="entry name" value="PNDRDTASEII"/>
</dbReference>
<keyword evidence="2" id="KW-0285">Flavoprotein</keyword>
<gene>
    <name evidence="6" type="ORF">NADFUDRAFT_82932</name>
</gene>
<dbReference type="InterPro" id="IPR023753">
    <property type="entry name" value="FAD/NAD-binding_dom"/>
</dbReference>
<evidence type="ECO:0000259" key="5">
    <source>
        <dbReference type="Pfam" id="PF07992"/>
    </source>
</evidence>
<dbReference type="InterPro" id="IPR036188">
    <property type="entry name" value="FAD/NAD-bd_sf"/>
</dbReference>
<dbReference type="SUPFAM" id="SSF51905">
    <property type="entry name" value="FAD/NAD(P)-binding domain"/>
    <property type="match status" value="1"/>
</dbReference>
<evidence type="ECO:0000313" key="6">
    <source>
        <dbReference type="EMBL" id="ODQ66062.1"/>
    </source>
</evidence>
<accession>A0A1E3PMA0</accession>
<dbReference type="GO" id="GO:0005737">
    <property type="term" value="C:cytoplasm"/>
    <property type="evidence" value="ECO:0007669"/>
    <property type="project" value="TreeGrafter"/>
</dbReference>
<dbReference type="OrthoDB" id="202203at2759"/>
<dbReference type="PANTHER" id="PTHR43735">
    <property type="entry name" value="APOPTOSIS-INDUCING FACTOR 1"/>
    <property type="match status" value="1"/>
</dbReference>
<dbReference type="EMBL" id="KV454409">
    <property type="protein sequence ID" value="ODQ66062.1"/>
    <property type="molecule type" value="Genomic_DNA"/>
</dbReference>
<dbReference type="Gene3D" id="3.50.50.100">
    <property type="match status" value="1"/>
</dbReference>
<sequence>MAQSETFVHNIVILGSSYAGLTAAHLVFKKVIPSVANLVNTANKTYKVTIISPSDNFFGVSQWPRALTDNSFLDENKIIEPFTDKFDQYKNGAFEHVKGIATGTDFESKVVQVKGLNGTVSVEYDTLIISVGTSSHVPYIKMNDSIQQSDALKDAIIDLRGKIKKAKTITVGGAGVTGIEVAADIADFFPEKNVSLYSSASTVFPLFGDKVKVINAAESQLKNLKVNVVHNTKVISVEDKDGQQELTLSSGEKHLVDLYIAATGLTSNAGFLPEHVLDNKKKINVDDRLRVVNSIGKVIEGVYAFGDSISGGSDTIVDIKLFQTGPLVASLTDNLSEGFISKPKTYKKGRKETILAVIGRGGGTGLIFGWKAPSFAVKMLKSKDYMVGSLKGFVSGAEL</sequence>
<reference evidence="6 7" key="1">
    <citation type="journal article" date="2016" name="Proc. Natl. Acad. Sci. U.S.A.">
        <title>Comparative genomics of biotechnologically important yeasts.</title>
        <authorList>
            <person name="Riley R."/>
            <person name="Haridas S."/>
            <person name="Wolfe K.H."/>
            <person name="Lopes M.R."/>
            <person name="Hittinger C.T."/>
            <person name="Goeker M."/>
            <person name="Salamov A.A."/>
            <person name="Wisecaver J.H."/>
            <person name="Long T.M."/>
            <person name="Calvey C.H."/>
            <person name="Aerts A.L."/>
            <person name="Barry K.W."/>
            <person name="Choi C."/>
            <person name="Clum A."/>
            <person name="Coughlan A.Y."/>
            <person name="Deshpande S."/>
            <person name="Douglass A.P."/>
            <person name="Hanson S.J."/>
            <person name="Klenk H.-P."/>
            <person name="LaButti K.M."/>
            <person name="Lapidus A."/>
            <person name="Lindquist E.A."/>
            <person name="Lipzen A.M."/>
            <person name="Meier-Kolthoff J.P."/>
            <person name="Ohm R.A."/>
            <person name="Otillar R.P."/>
            <person name="Pangilinan J.L."/>
            <person name="Peng Y."/>
            <person name="Rokas A."/>
            <person name="Rosa C.A."/>
            <person name="Scheuner C."/>
            <person name="Sibirny A.A."/>
            <person name="Slot J.C."/>
            <person name="Stielow J.B."/>
            <person name="Sun H."/>
            <person name="Kurtzman C.P."/>
            <person name="Blackwell M."/>
            <person name="Grigoriev I.V."/>
            <person name="Jeffries T.W."/>
        </authorList>
    </citation>
    <scope>NUCLEOTIDE SEQUENCE [LARGE SCALE GENOMIC DNA]</scope>
    <source>
        <strain evidence="6 7">DSM 6958</strain>
    </source>
</reference>
<dbReference type="AlphaFoldDB" id="A0A1E3PMA0"/>
<keyword evidence="7" id="KW-1185">Reference proteome</keyword>
<dbReference type="GO" id="GO:0004174">
    <property type="term" value="F:electron-transferring-flavoprotein dehydrogenase activity"/>
    <property type="evidence" value="ECO:0007669"/>
    <property type="project" value="TreeGrafter"/>
</dbReference>
<name>A0A1E3PMA0_9ASCO</name>
<dbReference type="Proteomes" id="UP000095009">
    <property type="component" value="Unassembled WGS sequence"/>
</dbReference>
<dbReference type="PANTHER" id="PTHR43735:SF3">
    <property type="entry name" value="FERROPTOSIS SUPPRESSOR PROTEIN 1"/>
    <property type="match status" value="1"/>
</dbReference>
<dbReference type="Pfam" id="PF07992">
    <property type="entry name" value="Pyr_redox_2"/>
    <property type="match status" value="1"/>
</dbReference>
<protein>
    <submittedName>
        <fullName evidence="6">FAD/NAD(P)-binding domain-containing protein</fullName>
    </submittedName>
</protein>
<keyword evidence="3" id="KW-0274">FAD</keyword>
<proteinExistence type="inferred from homology"/>